<keyword evidence="8" id="KW-1185">Reference proteome</keyword>
<dbReference type="InterPro" id="IPR050768">
    <property type="entry name" value="UPF0353/GerABKA_families"/>
</dbReference>
<protein>
    <recommendedName>
        <fullName evidence="6">VWFA domain-containing protein</fullName>
    </recommendedName>
</protein>
<dbReference type="PROSITE" id="PS50293">
    <property type="entry name" value="TPR_REGION"/>
    <property type="match status" value="1"/>
</dbReference>
<dbReference type="Gene3D" id="3.40.50.410">
    <property type="entry name" value="von Willebrand factor, type A domain"/>
    <property type="match status" value="1"/>
</dbReference>
<sequence length="596" mass="61318">MTLPFTELQFLRPAWLAALLLLPLLAWAWRQRAHRRSAWRAAVDPHLLPRLLASRGTGRGAAVAGPAVLVGLAVAVLALAGPSWRSVPQPLQSGGGALVIALDLSSATLANDLPPSRLVQARAKLDGLLRAHAGEVALVAYADDAFVVSPVTADAANVAVFLDALAPDLMPVDGRRSGRAIDLARELLAGAGHARGDILLLTAEAGQGGMRAAARAAAEGYRVSVLAMGTEAGAGYRGRDGDIHRSALDPAALRALAAAGGGRMHDWNASTAQGLGAAGGGNALAAPGKGTRAGEVREDGGYWLLPLAMFLLLAAFRRGGVLGALALCLLLPVQPSFAAGAQSPQASAWRRADQAAHARSTEAESAYREGDFEAAARGFADLPGADAAYNRGNALARAGRYREALAAYDEALSEAPGMADAAANRAAVEAAMQRQPPPAGGGRGGDSPPDGGQGGDAGSDDGERGEQGQGEPDEDPGRDPDRDASDAAPPDPDDAGTDNPEPPAADAADAEARARQQAADEAQREAMQRALDAGTAREGAGQADDGLEAQAQAESTAAEERERANAAWLRRIPDDPGALLRARFRSEHLRRRAGER</sequence>
<evidence type="ECO:0000259" key="6">
    <source>
        <dbReference type="Pfam" id="PF13519"/>
    </source>
</evidence>
<feature type="repeat" description="TPR" evidence="3">
    <location>
        <begin position="385"/>
        <end position="418"/>
    </location>
</feature>
<dbReference type="Pfam" id="PF13519">
    <property type="entry name" value="VWA_2"/>
    <property type="match status" value="1"/>
</dbReference>
<evidence type="ECO:0000256" key="5">
    <source>
        <dbReference type="SAM" id="Phobius"/>
    </source>
</evidence>
<keyword evidence="2 3" id="KW-0802">TPR repeat</keyword>
<feature type="compositionally biased region" description="Gly residues" evidence="4">
    <location>
        <begin position="440"/>
        <end position="457"/>
    </location>
</feature>
<dbReference type="InterPro" id="IPR011990">
    <property type="entry name" value="TPR-like_helical_dom_sf"/>
</dbReference>
<feature type="region of interest" description="Disordered" evidence="4">
    <location>
        <begin position="426"/>
        <end position="577"/>
    </location>
</feature>
<feature type="compositionally biased region" description="Basic and acidic residues" evidence="4">
    <location>
        <begin position="475"/>
        <end position="485"/>
    </location>
</feature>
<dbReference type="InterPro" id="IPR019734">
    <property type="entry name" value="TPR_rpt"/>
</dbReference>
<evidence type="ECO:0000256" key="2">
    <source>
        <dbReference type="ARBA" id="ARBA00022803"/>
    </source>
</evidence>
<proteinExistence type="predicted"/>
<dbReference type="SMART" id="SM00028">
    <property type="entry name" value="TPR"/>
    <property type="match status" value="1"/>
</dbReference>
<evidence type="ECO:0000313" key="8">
    <source>
        <dbReference type="Proteomes" id="UP000599009"/>
    </source>
</evidence>
<accession>A0ABQ2E705</accession>
<dbReference type="Proteomes" id="UP000599009">
    <property type="component" value="Unassembled WGS sequence"/>
</dbReference>
<dbReference type="Pfam" id="PF07719">
    <property type="entry name" value="TPR_2"/>
    <property type="match status" value="1"/>
</dbReference>
<feature type="transmembrane region" description="Helical" evidence="5">
    <location>
        <begin position="60"/>
        <end position="79"/>
    </location>
</feature>
<organism evidence="7 8">
    <name type="scientific">Luteimonas terricola</name>
    <dbReference type="NCBI Taxonomy" id="645597"/>
    <lineage>
        <taxon>Bacteria</taxon>
        <taxon>Pseudomonadati</taxon>
        <taxon>Pseudomonadota</taxon>
        <taxon>Gammaproteobacteria</taxon>
        <taxon>Lysobacterales</taxon>
        <taxon>Lysobacteraceae</taxon>
        <taxon>Luteimonas</taxon>
    </lineage>
</organism>
<evidence type="ECO:0000256" key="4">
    <source>
        <dbReference type="SAM" id="MobiDB-lite"/>
    </source>
</evidence>
<evidence type="ECO:0000256" key="3">
    <source>
        <dbReference type="PROSITE-ProRule" id="PRU00339"/>
    </source>
</evidence>
<dbReference type="InterPro" id="IPR002035">
    <property type="entry name" value="VWF_A"/>
</dbReference>
<dbReference type="SUPFAM" id="SSF48452">
    <property type="entry name" value="TPR-like"/>
    <property type="match status" value="1"/>
</dbReference>
<dbReference type="PANTHER" id="PTHR22550:SF14">
    <property type="entry name" value="VWFA DOMAIN-CONTAINING PROTEIN"/>
    <property type="match status" value="1"/>
</dbReference>
<feature type="domain" description="VWFA" evidence="6">
    <location>
        <begin position="98"/>
        <end position="202"/>
    </location>
</feature>
<dbReference type="SUPFAM" id="SSF53300">
    <property type="entry name" value="vWA-like"/>
    <property type="match status" value="1"/>
</dbReference>
<name>A0ABQ2E705_9GAMM</name>
<keyword evidence="5" id="KW-1133">Transmembrane helix</keyword>
<dbReference type="InterPro" id="IPR013105">
    <property type="entry name" value="TPR_2"/>
</dbReference>
<evidence type="ECO:0000256" key="1">
    <source>
        <dbReference type="ARBA" id="ARBA00022737"/>
    </source>
</evidence>
<dbReference type="EMBL" id="BMME01000001">
    <property type="protein sequence ID" value="GGJ98970.1"/>
    <property type="molecule type" value="Genomic_DNA"/>
</dbReference>
<dbReference type="PROSITE" id="PS50005">
    <property type="entry name" value="TPR"/>
    <property type="match status" value="1"/>
</dbReference>
<reference evidence="8" key="1">
    <citation type="journal article" date="2019" name="Int. J. Syst. Evol. Microbiol.">
        <title>The Global Catalogue of Microorganisms (GCM) 10K type strain sequencing project: providing services to taxonomists for standard genome sequencing and annotation.</title>
        <authorList>
            <consortium name="The Broad Institute Genomics Platform"/>
            <consortium name="The Broad Institute Genome Sequencing Center for Infectious Disease"/>
            <person name="Wu L."/>
            <person name="Ma J."/>
        </authorList>
    </citation>
    <scope>NUCLEOTIDE SEQUENCE [LARGE SCALE GENOMIC DNA]</scope>
    <source>
        <strain evidence="8">CGMCC 1.8985</strain>
    </source>
</reference>
<feature type="transmembrane region" description="Helical" evidence="5">
    <location>
        <begin position="12"/>
        <end position="29"/>
    </location>
</feature>
<dbReference type="InterPro" id="IPR036465">
    <property type="entry name" value="vWFA_dom_sf"/>
</dbReference>
<dbReference type="PANTHER" id="PTHR22550">
    <property type="entry name" value="SPORE GERMINATION PROTEIN"/>
    <property type="match status" value="1"/>
</dbReference>
<evidence type="ECO:0000313" key="7">
    <source>
        <dbReference type="EMBL" id="GGJ98970.1"/>
    </source>
</evidence>
<comment type="caution">
    <text evidence="7">The sequence shown here is derived from an EMBL/GenBank/DDBJ whole genome shotgun (WGS) entry which is preliminary data.</text>
</comment>
<dbReference type="RefSeq" id="WP_132985573.1">
    <property type="nucleotide sequence ID" value="NZ_BMME01000001.1"/>
</dbReference>
<keyword evidence="5" id="KW-0812">Transmembrane</keyword>
<gene>
    <name evidence="7" type="ORF">GCM10011394_05060</name>
</gene>
<keyword evidence="1" id="KW-0677">Repeat</keyword>
<dbReference type="Gene3D" id="1.25.40.10">
    <property type="entry name" value="Tetratricopeptide repeat domain"/>
    <property type="match status" value="1"/>
</dbReference>
<keyword evidence="5" id="KW-0472">Membrane</keyword>